<reference evidence="5" key="1">
    <citation type="journal article" date="2019" name="Int. J. Syst. Evol. Microbiol.">
        <title>The Global Catalogue of Microorganisms (GCM) 10K type strain sequencing project: providing services to taxonomists for standard genome sequencing and annotation.</title>
        <authorList>
            <consortium name="The Broad Institute Genomics Platform"/>
            <consortium name="The Broad Institute Genome Sequencing Center for Infectious Disease"/>
            <person name="Wu L."/>
            <person name="Ma J."/>
        </authorList>
    </citation>
    <scope>NUCLEOTIDE SEQUENCE [LARGE SCALE GENOMIC DNA]</scope>
    <source>
        <strain evidence="5">CGMCC 1.12192</strain>
    </source>
</reference>
<keyword evidence="4" id="KW-0328">Glycosyltransferase</keyword>
<dbReference type="CDD" id="cd03811">
    <property type="entry name" value="GT4_GT28_WabH-like"/>
    <property type="match status" value="1"/>
</dbReference>
<feature type="compositionally biased region" description="Basic residues" evidence="2">
    <location>
        <begin position="582"/>
        <end position="595"/>
    </location>
</feature>
<dbReference type="RefSeq" id="WP_204395763.1">
    <property type="nucleotide sequence ID" value="NZ_JAFBBW010000001.1"/>
</dbReference>
<comment type="caution">
    <text evidence="4">The sequence shown here is derived from an EMBL/GenBank/DDBJ whole genome shotgun (WGS) entry which is preliminary data.</text>
</comment>
<accession>A0ABV9R2Z2</accession>
<keyword evidence="5" id="KW-1185">Reference proteome</keyword>
<protein>
    <submittedName>
        <fullName evidence="4">Glycosyltransferase</fullName>
        <ecNumber evidence="4">2.4.-.-</ecNumber>
    </submittedName>
</protein>
<evidence type="ECO:0000313" key="5">
    <source>
        <dbReference type="Proteomes" id="UP001595960"/>
    </source>
</evidence>
<evidence type="ECO:0000313" key="4">
    <source>
        <dbReference type="EMBL" id="MFC4827728.1"/>
    </source>
</evidence>
<dbReference type="InterPro" id="IPR001296">
    <property type="entry name" value="Glyco_trans_1"/>
</dbReference>
<proteinExistence type="predicted"/>
<evidence type="ECO:0000256" key="1">
    <source>
        <dbReference type="ARBA" id="ARBA00022679"/>
    </source>
</evidence>
<dbReference type="EMBL" id="JBHSJC010000001">
    <property type="protein sequence ID" value="MFC4827728.1"/>
    <property type="molecule type" value="Genomic_DNA"/>
</dbReference>
<dbReference type="PANTHER" id="PTHR12526">
    <property type="entry name" value="GLYCOSYLTRANSFERASE"/>
    <property type="match status" value="1"/>
</dbReference>
<feature type="region of interest" description="Disordered" evidence="2">
    <location>
        <begin position="576"/>
        <end position="595"/>
    </location>
</feature>
<dbReference type="GO" id="GO:0016757">
    <property type="term" value="F:glycosyltransferase activity"/>
    <property type="evidence" value="ECO:0007669"/>
    <property type="project" value="UniProtKB-KW"/>
</dbReference>
<dbReference type="Gene3D" id="3.40.50.2000">
    <property type="entry name" value="Glycogen Phosphorylase B"/>
    <property type="match status" value="3"/>
</dbReference>
<feature type="domain" description="Glycosyl transferase family 1" evidence="3">
    <location>
        <begin position="292"/>
        <end position="447"/>
    </location>
</feature>
<organism evidence="4 5">
    <name type="scientific">Agromyces aurantiacus</name>
    <dbReference type="NCBI Taxonomy" id="165814"/>
    <lineage>
        <taxon>Bacteria</taxon>
        <taxon>Bacillati</taxon>
        <taxon>Actinomycetota</taxon>
        <taxon>Actinomycetes</taxon>
        <taxon>Micrococcales</taxon>
        <taxon>Microbacteriaceae</taxon>
        <taxon>Agromyces</taxon>
    </lineage>
</organism>
<gene>
    <name evidence="4" type="ORF">ACFPER_02935</name>
</gene>
<dbReference type="EC" id="2.4.-.-" evidence="4"/>
<dbReference type="Pfam" id="PF00534">
    <property type="entry name" value="Glycos_transf_1"/>
    <property type="match status" value="1"/>
</dbReference>
<dbReference type="Proteomes" id="UP001595960">
    <property type="component" value="Unassembled WGS sequence"/>
</dbReference>
<name>A0ABV9R2Z2_9MICO</name>
<dbReference type="PANTHER" id="PTHR12526:SF636">
    <property type="entry name" value="BLL3647 PROTEIN"/>
    <property type="match status" value="1"/>
</dbReference>
<keyword evidence="1 4" id="KW-0808">Transferase</keyword>
<evidence type="ECO:0000259" key="3">
    <source>
        <dbReference type="Pfam" id="PF00534"/>
    </source>
</evidence>
<evidence type="ECO:0000256" key="2">
    <source>
        <dbReference type="SAM" id="MobiDB-lite"/>
    </source>
</evidence>
<sequence length="595" mass="63462">MSGRPLLPPGRQLAITWSIPDGFGGMTAALLRRSGAFVRLAGTEVDVLTFDGRPDYAEVRARLEERGQLVDGVRVRNLYERLRTEPVTPGEVPIPPDVAGLDEAGIRRETAADGAARLEVSSADGRLRVAHLRADGSLAVLDEHGRAERPRRLITAFGADGRPVRQWRSARACSADWIAEVAGDGDAFAIVDSKTAAAFLAHVRLPRLVTLHVVHNAHLAAPGGPIGRLRATRREVLSHPERFDAVVFLTERQRADAAALLGAPGNFAVVPNPTERPAAPPADPVADDAARDPASVVVVAGLTPRKRVDRAIRAVALARDRGPDARLRVVGDGPLAEALQELAREEGIADAVEFAGYRTDAADAFAQASVTLLTSTSEGAPLVLLEAMGRGCIPIADDIEYGPADVIDDGVNGFLVPPGGVWAMAGTIARIARMAPEERAAIRQAARATAAKFSEAGIVERWGEVERAAAERHLAERSAGALSVSLERVRLRRPRERLGVRLRLHGAPEGARVTIDLRPRRTDAVLRRTATAGSGHVRFRLSRTETALLAGGGPIRVRVLVEAGGARAELDAGELRPDTRSLARRGAGRLRPRPS</sequence>
<dbReference type="SUPFAM" id="SSF53756">
    <property type="entry name" value="UDP-Glycosyltransferase/glycogen phosphorylase"/>
    <property type="match status" value="1"/>
</dbReference>